<evidence type="ECO:0000259" key="6">
    <source>
        <dbReference type="PROSITE" id="PS51471"/>
    </source>
</evidence>
<comment type="similarity">
    <text evidence="1 5">Belongs to the iron/ascorbate-dependent oxidoreductase family.</text>
</comment>
<dbReference type="InterPro" id="IPR044861">
    <property type="entry name" value="IPNS-like_FE2OG_OXY"/>
</dbReference>
<dbReference type="InterPro" id="IPR050295">
    <property type="entry name" value="Plant_2OG-oxidoreductases"/>
</dbReference>
<dbReference type="GO" id="GO:0046872">
    <property type="term" value="F:metal ion binding"/>
    <property type="evidence" value="ECO:0007669"/>
    <property type="project" value="UniProtKB-KW"/>
</dbReference>
<comment type="caution">
    <text evidence="7">The sequence shown here is derived from an EMBL/GenBank/DDBJ whole genome shotgun (WGS) entry which is preliminary data.</text>
</comment>
<evidence type="ECO:0000256" key="5">
    <source>
        <dbReference type="RuleBase" id="RU003682"/>
    </source>
</evidence>
<dbReference type="GO" id="GO:0016491">
    <property type="term" value="F:oxidoreductase activity"/>
    <property type="evidence" value="ECO:0007669"/>
    <property type="project" value="UniProtKB-KW"/>
</dbReference>
<evidence type="ECO:0000256" key="4">
    <source>
        <dbReference type="ARBA" id="ARBA00023004"/>
    </source>
</evidence>
<evidence type="ECO:0000256" key="3">
    <source>
        <dbReference type="ARBA" id="ARBA00022896"/>
    </source>
</evidence>
<sequence length="338" mass="38980">MADAKLTSFFEQKTITPTFYGNVFQVNNYTEESLCGITDEVPIIDYLILKSDDPAQRSRAIDNIGKASRDFGFFLVKNHPVPESLSEKVTEKFFEFFDMTEEEKRKYDTRDPTDMIRWWKADPKLFSREQLNIAVHPTFHCPPNPSGLSEILKEYSKMVRELGLELFRAISKSLGLEEDYIEKKMNLESGHSFFTANDYPPRQHSQNRMGQFDHTDTSLLTLIIQNVGGGLQIEHEGKWINVKFMPNWIIVNIADHLEILTNGKCKAVVHRVVLNNEKRRFTLPMFLGPSLNTIVSPAPEFVDGSHPPAYPGMSYQEYLELNGYQVIDGKSWLQQIRY</sequence>
<keyword evidence="5" id="KW-0560">Oxidoreductase</keyword>
<organism evidence="7 8">
    <name type="scientific">Erythroxylum novogranatense</name>
    <dbReference type="NCBI Taxonomy" id="1862640"/>
    <lineage>
        <taxon>Eukaryota</taxon>
        <taxon>Viridiplantae</taxon>
        <taxon>Streptophyta</taxon>
        <taxon>Embryophyta</taxon>
        <taxon>Tracheophyta</taxon>
        <taxon>Spermatophyta</taxon>
        <taxon>Magnoliopsida</taxon>
        <taxon>eudicotyledons</taxon>
        <taxon>Gunneridae</taxon>
        <taxon>Pentapetalae</taxon>
        <taxon>rosids</taxon>
        <taxon>fabids</taxon>
        <taxon>Malpighiales</taxon>
        <taxon>Erythroxylaceae</taxon>
        <taxon>Erythroxylum</taxon>
    </lineage>
</organism>
<keyword evidence="4 5" id="KW-0408">Iron</keyword>
<evidence type="ECO:0000256" key="1">
    <source>
        <dbReference type="ARBA" id="ARBA00008056"/>
    </source>
</evidence>
<dbReference type="Pfam" id="PF03171">
    <property type="entry name" value="2OG-FeII_Oxy"/>
    <property type="match status" value="1"/>
</dbReference>
<name>A0AAV8T7R3_9ROSI</name>
<dbReference type="GO" id="GO:0031418">
    <property type="term" value="F:L-ascorbic acid binding"/>
    <property type="evidence" value="ECO:0007669"/>
    <property type="project" value="UniProtKB-KW"/>
</dbReference>
<proteinExistence type="inferred from homology"/>
<dbReference type="Proteomes" id="UP001159364">
    <property type="component" value="Linkage Group LG06"/>
</dbReference>
<dbReference type="SUPFAM" id="SSF51197">
    <property type="entry name" value="Clavaminate synthase-like"/>
    <property type="match status" value="1"/>
</dbReference>
<dbReference type="InterPro" id="IPR026992">
    <property type="entry name" value="DIOX_N"/>
</dbReference>
<evidence type="ECO:0000313" key="7">
    <source>
        <dbReference type="EMBL" id="KAJ8762805.1"/>
    </source>
</evidence>
<dbReference type="InterPro" id="IPR027443">
    <property type="entry name" value="IPNS-like_sf"/>
</dbReference>
<protein>
    <recommendedName>
        <fullName evidence="6">Fe2OG dioxygenase domain-containing protein</fullName>
    </recommendedName>
</protein>
<feature type="domain" description="Fe2OG dioxygenase" evidence="6">
    <location>
        <begin position="189"/>
        <end position="289"/>
    </location>
</feature>
<dbReference type="PROSITE" id="PS51471">
    <property type="entry name" value="FE2OG_OXY"/>
    <property type="match status" value="1"/>
</dbReference>
<keyword evidence="8" id="KW-1185">Reference proteome</keyword>
<accession>A0AAV8T7R3</accession>
<keyword evidence="3" id="KW-0847">Vitamin C</keyword>
<dbReference type="EMBL" id="JAIWQS010000006">
    <property type="protein sequence ID" value="KAJ8762805.1"/>
    <property type="molecule type" value="Genomic_DNA"/>
</dbReference>
<dbReference type="PANTHER" id="PTHR47991">
    <property type="entry name" value="OXOGLUTARATE/IRON-DEPENDENT DIOXYGENASE"/>
    <property type="match status" value="1"/>
</dbReference>
<dbReference type="InterPro" id="IPR005123">
    <property type="entry name" value="Oxoglu/Fe-dep_dioxygenase_dom"/>
</dbReference>
<dbReference type="Pfam" id="PF14226">
    <property type="entry name" value="DIOX_N"/>
    <property type="match status" value="1"/>
</dbReference>
<dbReference type="AlphaFoldDB" id="A0AAV8T7R3"/>
<gene>
    <name evidence="7" type="ORF">K2173_022934</name>
</gene>
<evidence type="ECO:0000256" key="2">
    <source>
        <dbReference type="ARBA" id="ARBA00022723"/>
    </source>
</evidence>
<reference evidence="7 8" key="1">
    <citation type="submission" date="2021-09" db="EMBL/GenBank/DDBJ databases">
        <title>Genomic insights and catalytic innovation underlie evolution of tropane alkaloids biosynthesis.</title>
        <authorList>
            <person name="Wang Y.-J."/>
            <person name="Tian T."/>
            <person name="Huang J.-P."/>
            <person name="Huang S.-X."/>
        </authorList>
    </citation>
    <scope>NUCLEOTIDE SEQUENCE [LARGE SCALE GENOMIC DNA]</scope>
    <source>
        <strain evidence="7">KIB-2018</strain>
        <tissue evidence="7">Leaf</tissue>
    </source>
</reference>
<evidence type="ECO:0000313" key="8">
    <source>
        <dbReference type="Proteomes" id="UP001159364"/>
    </source>
</evidence>
<keyword evidence="2 5" id="KW-0479">Metal-binding</keyword>
<dbReference type="Gene3D" id="2.60.120.330">
    <property type="entry name" value="B-lactam Antibiotic, Isopenicillin N Synthase, Chain"/>
    <property type="match status" value="1"/>
</dbReference>